<feature type="transmembrane region" description="Helical" evidence="1">
    <location>
        <begin position="66"/>
        <end position="88"/>
    </location>
</feature>
<accession>A0ABU8VWT9</accession>
<dbReference type="Proteomes" id="UP001363010">
    <property type="component" value="Unassembled WGS sequence"/>
</dbReference>
<protein>
    <submittedName>
        <fullName evidence="2">Zinc ribbon domain-containing protein</fullName>
    </submittedName>
</protein>
<keyword evidence="1" id="KW-1133">Transmembrane helix</keyword>
<name>A0ABU8VWT9_9BURK</name>
<evidence type="ECO:0000256" key="1">
    <source>
        <dbReference type="SAM" id="Phobius"/>
    </source>
</evidence>
<keyword evidence="3" id="KW-1185">Reference proteome</keyword>
<keyword evidence="1" id="KW-0812">Transmembrane</keyword>
<evidence type="ECO:0000313" key="2">
    <source>
        <dbReference type="EMBL" id="MEJ8822167.1"/>
    </source>
</evidence>
<evidence type="ECO:0000313" key="3">
    <source>
        <dbReference type="Proteomes" id="UP001363010"/>
    </source>
</evidence>
<gene>
    <name evidence="2" type="ORF">WKW80_08950</name>
</gene>
<keyword evidence="1" id="KW-0472">Membrane</keyword>
<organism evidence="2 3">
    <name type="scientific">Variovorax humicola</name>
    <dbReference type="NCBI Taxonomy" id="1769758"/>
    <lineage>
        <taxon>Bacteria</taxon>
        <taxon>Pseudomonadati</taxon>
        <taxon>Pseudomonadota</taxon>
        <taxon>Betaproteobacteria</taxon>
        <taxon>Burkholderiales</taxon>
        <taxon>Comamonadaceae</taxon>
        <taxon>Variovorax</taxon>
    </lineage>
</organism>
<sequence length="232" mass="24264">MSTACPACGTDNRDNAMFCRGCLGKLPAFRPTAPSLLETLPPAPPGESGARGQAASPIQFLGAEVIASWLCLGVLLLVSALGLVVWHATSVRVPQPLRAAARVPPAPSVVPPARLNEEVEVLAAAHLREPSPPEEWTATTPDAVSIPVGGPPGREGPAIGARPGAGMPATAVNVAKARREHKDRKLVPVVAPMSGARAACDRYNPYGEVLCTQGGYPYRYATWSKPRRSGSR</sequence>
<dbReference type="RefSeq" id="WP_340363219.1">
    <property type="nucleotide sequence ID" value="NZ_JBBKZV010000004.1"/>
</dbReference>
<proteinExistence type="predicted"/>
<reference evidence="2 3" key="1">
    <citation type="submission" date="2024-03" db="EMBL/GenBank/DDBJ databases">
        <title>Novel species of the genus Variovorax.</title>
        <authorList>
            <person name="Liu Q."/>
            <person name="Xin Y.-H."/>
        </authorList>
    </citation>
    <scope>NUCLEOTIDE SEQUENCE [LARGE SCALE GENOMIC DNA]</scope>
    <source>
        <strain evidence="2 3">KACC 18501</strain>
    </source>
</reference>
<dbReference type="EMBL" id="JBBKZV010000004">
    <property type="protein sequence ID" value="MEJ8822167.1"/>
    <property type="molecule type" value="Genomic_DNA"/>
</dbReference>
<comment type="caution">
    <text evidence="2">The sequence shown here is derived from an EMBL/GenBank/DDBJ whole genome shotgun (WGS) entry which is preliminary data.</text>
</comment>